<name>A0ABU4RTG6_9HYPH</name>
<dbReference type="InterPro" id="IPR003594">
    <property type="entry name" value="HATPase_dom"/>
</dbReference>
<dbReference type="SMART" id="SM00387">
    <property type="entry name" value="HATPase_c"/>
    <property type="match status" value="1"/>
</dbReference>
<accession>A0ABU4RTG6</accession>
<dbReference type="InterPro" id="IPR005467">
    <property type="entry name" value="His_kinase_dom"/>
</dbReference>
<dbReference type="Pfam" id="PF07568">
    <property type="entry name" value="HisKA_2"/>
    <property type="match status" value="1"/>
</dbReference>
<feature type="domain" description="Histidine kinase" evidence="8">
    <location>
        <begin position="40"/>
        <end position="238"/>
    </location>
</feature>
<keyword evidence="5" id="KW-0547">Nucleotide-binding</keyword>
<evidence type="ECO:0000256" key="1">
    <source>
        <dbReference type="ARBA" id="ARBA00000085"/>
    </source>
</evidence>
<organism evidence="9 10">
    <name type="scientific">Terrihabitans rhizophilus</name>
    <dbReference type="NCBI Taxonomy" id="3092662"/>
    <lineage>
        <taxon>Bacteria</taxon>
        <taxon>Pseudomonadati</taxon>
        <taxon>Pseudomonadota</taxon>
        <taxon>Alphaproteobacteria</taxon>
        <taxon>Hyphomicrobiales</taxon>
        <taxon>Terrihabitans</taxon>
    </lineage>
</organism>
<dbReference type="PROSITE" id="PS50109">
    <property type="entry name" value="HIS_KIN"/>
    <property type="match status" value="1"/>
</dbReference>
<dbReference type="SUPFAM" id="SSF55874">
    <property type="entry name" value="ATPase domain of HSP90 chaperone/DNA topoisomerase II/histidine kinase"/>
    <property type="match status" value="1"/>
</dbReference>
<dbReference type="Pfam" id="PF02518">
    <property type="entry name" value="HATPase_c"/>
    <property type="match status" value="1"/>
</dbReference>
<dbReference type="PANTHER" id="PTHR41523">
    <property type="entry name" value="TWO-COMPONENT SYSTEM SENSOR PROTEIN"/>
    <property type="match status" value="1"/>
</dbReference>
<keyword evidence="6 9" id="KW-0418">Kinase</keyword>
<dbReference type="GO" id="GO:0004673">
    <property type="term" value="F:protein histidine kinase activity"/>
    <property type="evidence" value="ECO:0007669"/>
    <property type="project" value="UniProtKB-EC"/>
</dbReference>
<evidence type="ECO:0000313" key="10">
    <source>
        <dbReference type="Proteomes" id="UP001274321"/>
    </source>
</evidence>
<evidence type="ECO:0000256" key="3">
    <source>
        <dbReference type="ARBA" id="ARBA00022553"/>
    </source>
</evidence>
<dbReference type="Proteomes" id="UP001274321">
    <property type="component" value="Unassembled WGS sequence"/>
</dbReference>
<evidence type="ECO:0000256" key="5">
    <source>
        <dbReference type="ARBA" id="ARBA00022741"/>
    </source>
</evidence>
<evidence type="ECO:0000256" key="4">
    <source>
        <dbReference type="ARBA" id="ARBA00022679"/>
    </source>
</evidence>
<keyword evidence="4 9" id="KW-0808">Transferase</keyword>
<sequence length="245" mass="27303">MPNSARAVTGTDPLVEIEELRALIAHHEEELRQRDLLMREVNHRVANSLQLASSMLRMQAHQEEDLHTRESLEKAGLRLGSIQHVHGRLYRSGDMRTIEFSQYLRELSNDLSSSMLQNEGEQTFTIEVDCERMRLPTDHVSKLGLVVNEFVTNAFKHTHRLGSPCCISIHARKQPDERLVLEVSDTGDGLPENFDMARVKGLGMRLVRFVASSLGGEAGARNADGGGAVFWVNISVAPPPPPAHD</sequence>
<dbReference type="Gene3D" id="3.30.565.10">
    <property type="entry name" value="Histidine kinase-like ATPase, C-terminal domain"/>
    <property type="match status" value="1"/>
</dbReference>
<dbReference type="InterPro" id="IPR011495">
    <property type="entry name" value="Sig_transdc_His_kin_sub2_dim/P"/>
</dbReference>
<dbReference type="PRINTS" id="PR00344">
    <property type="entry name" value="BCTRLSENSOR"/>
</dbReference>
<proteinExistence type="predicted"/>
<keyword evidence="3" id="KW-0597">Phosphoprotein</keyword>
<comment type="catalytic activity">
    <reaction evidence="1">
        <text>ATP + protein L-histidine = ADP + protein N-phospho-L-histidine.</text>
        <dbReference type="EC" id="2.7.13.3"/>
    </reaction>
</comment>
<dbReference type="EMBL" id="JAXAFJ010000011">
    <property type="protein sequence ID" value="MDX6807369.1"/>
    <property type="molecule type" value="Genomic_DNA"/>
</dbReference>
<dbReference type="RefSeq" id="WP_319845494.1">
    <property type="nucleotide sequence ID" value="NZ_JAXAFJ010000011.1"/>
</dbReference>
<dbReference type="PANTHER" id="PTHR41523:SF8">
    <property type="entry name" value="ETHYLENE RESPONSE SENSOR PROTEIN"/>
    <property type="match status" value="1"/>
</dbReference>
<protein>
    <recommendedName>
        <fullName evidence="2">histidine kinase</fullName>
        <ecNumber evidence="2">2.7.13.3</ecNumber>
    </recommendedName>
</protein>
<gene>
    <name evidence="9" type="ORF">SCD90_14955</name>
</gene>
<evidence type="ECO:0000313" key="9">
    <source>
        <dbReference type="EMBL" id="MDX6807369.1"/>
    </source>
</evidence>
<dbReference type="InterPro" id="IPR004358">
    <property type="entry name" value="Sig_transdc_His_kin-like_C"/>
</dbReference>
<keyword evidence="10" id="KW-1185">Reference proteome</keyword>
<reference evidence="9 10" key="1">
    <citation type="submission" date="2023-11" db="EMBL/GenBank/DDBJ databases">
        <authorList>
            <person name="Bao R."/>
        </authorList>
    </citation>
    <scope>NUCLEOTIDE SEQUENCE [LARGE SCALE GENOMIC DNA]</scope>
    <source>
        <strain evidence="9 10">PJ23</strain>
    </source>
</reference>
<evidence type="ECO:0000256" key="7">
    <source>
        <dbReference type="ARBA" id="ARBA00022840"/>
    </source>
</evidence>
<dbReference type="EC" id="2.7.13.3" evidence="2"/>
<dbReference type="InterPro" id="IPR036890">
    <property type="entry name" value="HATPase_C_sf"/>
</dbReference>
<comment type="caution">
    <text evidence="9">The sequence shown here is derived from an EMBL/GenBank/DDBJ whole genome shotgun (WGS) entry which is preliminary data.</text>
</comment>
<keyword evidence="7" id="KW-0067">ATP-binding</keyword>
<evidence type="ECO:0000259" key="8">
    <source>
        <dbReference type="PROSITE" id="PS50109"/>
    </source>
</evidence>
<evidence type="ECO:0000256" key="2">
    <source>
        <dbReference type="ARBA" id="ARBA00012438"/>
    </source>
</evidence>
<evidence type="ECO:0000256" key="6">
    <source>
        <dbReference type="ARBA" id="ARBA00022777"/>
    </source>
</evidence>